<gene>
    <name evidence="2" type="ORF">DAEQUDRAFT_680784</name>
</gene>
<dbReference type="InterPro" id="IPR036249">
    <property type="entry name" value="Thioredoxin-like_sf"/>
</dbReference>
<dbReference type="Pfam" id="PF13409">
    <property type="entry name" value="GST_N_2"/>
    <property type="match status" value="1"/>
</dbReference>
<dbReference type="OrthoDB" id="4951845at2759"/>
<accession>A0A165KIY0</accession>
<sequence>MVAKHLIILFDINSTLSPPAWSPNVWCTRFVLNYKHLPYATQWIPYPDVTDVLSAVSAPPPRTEKPLSTVPAILDSAPDREPVVLTESSIIADHLEEAYPEPSIYPGGSRDAQLGFNVIMNMAFMVMPNMPYILEGREREYFMRSRKEIFGIALEDMFPPEKQETMWDNLENGLDELSTLIDNSAHKQKWIFSTEDGPAYADFVLGSLFMWLKLAGPEGGWDRVKGWHGSKWARLFDGLQPYIQVNGVPGLTLLCVSEVIGEHISL</sequence>
<dbReference type="Proteomes" id="UP000076727">
    <property type="component" value="Unassembled WGS sequence"/>
</dbReference>
<dbReference type="SUPFAM" id="SSF52833">
    <property type="entry name" value="Thioredoxin-like"/>
    <property type="match status" value="1"/>
</dbReference>
<dbReference type="PROSITE" id="PS50404">
    <property type="entry name" value="GST_NTER"/>
    <property type="match status" value="1"/>
</dbReference>
<proteinExistence type="predicted"/>
<evidence type="ECO:0000313" key="3">
    <source>
        <dbReference type="Proteomes" id="UP000076727"/>
    </source>
</evidence>
<dbReference type="InterPro" id="IPR004045">
    <property type="entry name" value="Glutathione_S-Trfase_N"/>
</dbReference>
<protein>
    <recommendedName>
        <fullName evidence="1">GST N-terminal domain-containing protein</fullName>
    </recommendedName>
</protein>
<reference evidence="2 3" key="1">
    <citation type="journal article" date="2016" name="Mol. Biol. Evol.">
        <title>Comparative Genomics of Early-Diverging Mushroom-Forming Fungi Provides Insights into the Origins of Lignocellulose Decay Capabilities.</title>
        <authorList>
            <person name="Nagy L.G."/>
            <person name="Riley R."/>
            <person name="Tritt A."/>
            <person name="Adam C."/>
            <person name="Daum C."/>
            <person name="Floudas D."/>
            <person name="Sun H."/>
            <person name="Yadav J.S."/>
            <person name="Pangilinan J."/>
            <person name="Larsson K.H."/>
            <person name="Matsuura K."/>
            <person name="Barry K."/>
            <person name="Labutti K."/>
            <person name="Kuo R."/>
            <person name="Ohm R.A."/>
            <person name="Bhattacharya S.S."/>
            <person name="Shirouzu T."/>
            <person name="Yoshinaga Y."/>
            <person name="Martin F.M."/>
            <person name="Grigoriev I.V."/>
            <person name="Hibbett D.S."/>
        </authorList>
    </citation>
    <scope>NUCLEOTIDE SEQUENCE [LARGE SCALE GENOMIC DNA]</scope>
    <source>
        <strain evidence="2 3">L-15889</strain>
    </source>
</reference>
<keyword evidence="3" id="KW-1185">Reference proteome</keyword>
<feature type="domain" description="GST N-terminal" evidence="1">
    <location>
        <begin position="12"/>
        <end position="103"/>
    </location>
</feature>
<dbReference type="AlphaFoldDB" id="A0A165KIY0"/>
<dbReference type="Gene3D" id="1.20.1050.10">
    <property type="match status" value="1"/>
</dbReference>
<dbReference type="EMBL" id="KV429220">
    <property type="protein sequence ID" value="KZT63197.1"/>
    <property type="molecule type" value="Genomic_DNA"/>
</dbReference>
<dbReference type="Gene3D" id="3.40.30.10">
    <property type="entry name" value="Glutaredoxin"/>
    <property type="match status" value="1"/>
</dbReference>
<organism evidence="2 3">
    <name type="scientific">Daedalea quercina L-15889</name>
    <dbReference type="NCBI Taxonomy" id="1314783"/>
    <lineage>
        <taxon>Eukaryota</taxon>
        <taxon>Fungi</taxon>
        <taxon>Dikarya</taxon>
        <taxon>Basidiomycota</taxon>
        <taxon>Agaricomycotina</taxon>
        <taxon>Agaricomycetes</taxon>
        <taxon>Polyporales</taxon>
        <taxon>Fomitopsis</taxon>
    </lineage>
</organism>
<dbReference type="Pfam" id="PF22041">
    <property type="entry name" value="GST_C_7"/>
    <property type="match status" value="1"/>
</dbReference>
<dbReference type="STRING" id="1314783.A0A165KIY0"/>
<dbReference type="InterPro" id="IPR054416">
    <property type="entry name" value="GST_UstS-like_C"/>
</dbReference>
<name>A0A165KIY0_9APHY</name>
<dbReference type="InterPro" id="IPR036282">
    <property type="entry name" value="Glutathione-S-Trfase_C_sf"/>
</dbReference>
<evidence type="ECO:0000313" key="2">
    <source>
        <dbReference type="EMBL" id="KZT63197.1"/>
    </source>
</evidence>
<evidence type="ECO:0000259" key="1">
    <source>
        <dbReference type="PROSITE" id="PS50404"/>
    </source>
</evidence>
<dbReference type="SUPFAM" id="SSF47616">
    <property type="entry name" value="GST C-terminal domain-like"/>
    <property type="match status" value="1"/>
</dbReference>